<dbReference type="AlphaFoldDB" id="A0A1T4P9D4"/>
<evidence type="ECO:0000313" key="2">
    <source>
        <dbReference type="Proteomes" id="UP000190888"/>
    </source>
</evidence>
<reference evidence="1 2" key="1">
    <citation type="submission" date="2017-02" db="EMBL/GenBank/DDBJ databases">
        <authorList>
            <person name="Peterson S.W."/>
        </authorList>
    </citation>
    <scope>NUCLEOTIDE SEQUENCE [LARGE SCALE GENOMIC DNA]</scope>
    <source>
        <strain evidence="1 2">DSM 22335</strain>
    </source>
</reference>
<proteinExistence type="predicted"/>
<dbReference type="STRING" id="413434.SAMN04488132_105221"/>
<dbReference type="SUPFAM" id="SSF81853">
    <property type="entry name" value="Family 10 polysaccharide lyase"/>
    <property type="match status" value="1"/>
</dbReference>
<organism evidence="1 2">
    <name type="scientific">Sediminibacterium ginsengisoli</name>
    <dbReference type="NCBI Taxonomy" id="413434"/>
    <lineage>
        <taxon>Bacteria</taxon>
        <taxon>Pseudomonadati</taxon>
        <taxon>Bacteroidota</taxon>
        <taxon>Chitinophagia</taxon>
        <taxon>Chitinophagales</taxon>
        <taxon>Chitinophagaceae</taxon>
        <taxon>Sediminibacterium</taxon>
    </lineage>
</organism>
<dbReference type="InterPro" id="IPR012669">
    <property type="entry name" value="Pectate_lyase"/>
</dbReference>
<dbReference type="GO" id="GO:0016829">
    <property type="term" value="F:lyase activity"/>
    <property type="evidence" value="ECO:0007669"/>
    <property type="project" value="UniProtKB-KW"/>
</dbReference>
<sequence length="390" mass="44851">MQHCFQYMIFRSLTVFLPGFCWGLTGYAQQHAPIDTSGFRDAAHHWYDIRDKSNMINPLPGRPVYRADNINAIADNIVLFQKSNGGWPKNYDMQAILSAAQQDSVIKARNELHTTFDNGSTYTQIAYLAQAYTLTHKEIYKIAALKGLDYILTAQYKNGGWPQYYPLEQNYSRFITFNDDAYIGIMEVLKDITDDAPQYAFIDPVKRKELVTAFNKGVSCILKTQINDAGQPTGWCQQHNEITLQPEWARKFEPPAICNNESAGIVLLLMKIRRPSFAVKTAIENAVTWFRASAIKDTRIKTIDAPELVTPFTVSRHDRIVVNSPGAPLIWTRYYELKTHRPVFCNRDSKLVYSLAEVDRERRDGYGWYTYEPQRVLDQYDAWKRIVSGN</sequence>
<name>A0A1T4P9D4_9BACT</name>
<protein>
    <submittedName>
        <fullName evidence="1">Pectate lyase, PelA/Pel-15E family</fullName>
    </submittedName>
</protein>
<dbReference type="EMBL" id="FUWH01000005">
    <property type="protein sequence ID" value="SJZ88112.1"/>
    <property type="molecule type" value="Genomic_DNA"/>
</dbReference>
<keyword evidence="2" id="KW-1185">Reference proteome</keyword>
<evidence type="ECO:0000313" key="1">
    <source>
        <dbReference type="EMBL" id="SJZ88112.1"/>
    </source>
</evidence>
<gene>
    <name evidence="1" type="ORF">SAMN04488132_105221</name>
</gene>
<dbReference type="Gene3D" id="1.50.10.20">
    <property type="match status" value="1"/>
</dbReference>
<dbReference type="Proteomes" id="UP000190888">
    <property type="component" value="Unassembled WGS sequence"/>
</dbReference>
<keyword evidence="1" id="KW-0456">Lyase</keyword>
<dbReference type="NCBIfam" id="TIGR02474">
    <property type="entry name" value="pec_lyase"/>
    <property type="match status" value="1"/>
</dbReference>
<accession>A0A1T4P9D4</accession>
<dbReference type="Pfam" id="PF09492">
    <property type="entry name" value="Pec_lyase"/>
    <property type="match status" value="1"/>
</dbReference>